<dbReference type="EMBL" id="AP006878">
    <property type="protein sequence ID" value="BAD84335.1"/>
    <property type="molecule type" value="Genomic_DNA"/>
</dbReference>
<protein>
    <submittedName>
        <fullName evidence="7">Hypothetical membrane protein, conserved</fullName>
    </submittedName>
</protein>
<keyword evidence="3 6" id="KW-0812">Transmembrane</keyword>
<keyword evidence="8" id="KW-1185">Reference proteome</keyword>
<dbReference type="OrthoDB" id="86200at2157"/>
<keyword evidence="2" id="KW-1003">Cell membrane</keyword>
<evidence type="ECO:0000256" key="1">
    <source>
        <dbReference type="ARBA" id="ARBA00004651"/>
    </source>
</evidence>
<evidence type="ECO:0000256" key="5">
    <source>
        <dbReference type="ARBA" id="ARBA00023136"/>
    </source>
</evidence>
<dbReference type="RefSeq" id="WP_011249101.1">
    <property type="nucleotide sequence ID" value="NC_006624.1"/>
</dbReference>
<dbReference type="EnsemblBacteria" id="BAD84335">
    <property type="protein sequence ID" value="BAD84335"/>
    <property type="gene ID" value="TK0146"/>
</dbReference>
<evidence type="ECO:0000256" key="3">
    <source>
        <dbReference type="ARBA" id="ARBA00022692"/>
    </source>
</evidence>
<feature type="transmembrane region" description="Helical" evidence="6">
    <location>
        <begin position="108"/>
        <end position="132"/>
    </location>
</feature>
<feature type="transmembrane region" description="Helical" evidence="6">
    <location>
        <begin position="139"/>
        <end position="165"/>
    </location>
</feature>
<feature type="transmembrane region" description="Helical" evidence="6">
    <location>
        <begin position="42"/>
        <end position="64"/>
    </location>
</feature>
<comment type="subcellular location">
    <subcellularLocation>
        <location evidence="1">Cell membrane</location>
        <topology evidence="1">Multi-pass membrane protein</topology>
    </subcellularLocation>
</comment>
<dbReference type="Pfam" id="PF03706">
    <property type="entry name" value="LPG_synthase_TM"/>
    <property type="match status" value="1"/>
</dbReference>
<dbReference type="InterPro" id="IPR022791">
    <property type="entry name" value="L-PG_synthase/AglD"/>
</dbReference>
<proteinExistence type="predicted"/>
<feature type="transmembrane region" description="Helical" evidence="6">
    <location>
        <begin position="185"/>
        <end position="209"/>
    </location>
</feature>
<feature type="transmembrane region" description="Helical" evidence="6">
    <location>
        <begin position="76"/>
        <end position="96"/>
    </location>
</feature>
<evidence type="ECO:0000256" key="6">
    <source>
        <dbReference type="SAM" id="Phobius"/>
    </source>
</evidence>
<evidence type="ECO:0000313" key="8">
    <source>
        <dbReference type="Proteomes" id="UP000000536"/>
    </source>
</evidence>
<evidence type="ECO:0000256" key="4">
    <source>
        <dbReference type="ARBA" id="ARBA00022989"/>
    </source>
</evidence>
<keyword evidence="4 6" id="KW-1133">Transmembrane helix</keyword>
<dbReference type="eggNOG" id="arCOG00903">
    <property type="taxonomic scope" value="Archaea"/>
</dbReference>
<reference evidence="7 8" key="1">
    <citation type="journal article" date="2005" name="Genome Res.">
        <title>Complete genome sequence of the hyperthermophilic archaeon Thermococcus kodakaraensis KOD1 and comparison with Pyrococcus genomes.</title>
        <authorList>
            <person name="Fukui T."/>
            <person name="Atomi H."/>
            <person name="Kanai T."/>
            <person name="Matsumi R."/>
            <person name="Fujiwara S."/>
            <person name="Imanaka T."/>
        </authorList>
    </citation>
    <scope>NUCLEOTIDE SEQUENCE [LARGE SCALE GENOMIC DNA]</scope>
    <source>
        <strain evidence="8">ATCC BAA-918 / JCM 12380 / KOD1</strain>
    </source>
</reference>
<dbReference type="GeneID" id="78446651"/>
<dbReference type="Proteomes" id="UP000000536">
    <property type="component" value="Chromosome"/>
</dbReference>
<gene>
    <name evidence="7" type="ordered locus">TK0146</name>
</gene>
<name>Q5JFH0_THEKO</name>
<accession>Q5JFH0</accession>
<dbReference type="KEGG" id="tko:TK0146"/>
<dbReference type="AlphaFoldDB" id="Q5JFH0"/>
<dbReference type="PATRIC" id="fig|69014.16.peg.146"/>
<evidence type="ECO:0000313" key="7">
    <source>
        <dbReference type="EMBL" id="BAD84335.1"/>
    </source>
</evidence>
<dbReference type="GO" id="GO:0005886">
    <property type="term" value="C:plasma membrane"/>
    <property type="evidence" value="ECO:0007669"/>
    <property type="project" value="UniProtKB-SubCell"/>
</dbReference>
<sequence length="293" mass="31685">MGNKRKALTIVLTIGITSYLIYRVHSEASSVELSPGLLLSPYFLLACITGLAGYLLYTTLWYVYLKKRGISFRRTLLATLSGTYLGFSLNSAVGFLVKVRLLGTDYWYTFGIGLLAMATEYISGLIMVAVMARNPIAGILAVILGVTMIFDRVAYYAVYPLFWVMKSVERLDKMYKGWREAKGGSSVLLAILVGVSMVFSNATTLFLVGKSVGVQISYGEAFKGVLYSTFLGGVLGTPGGIGANELGVTIAIGNGAAQIVTAFLYKTLTTYLYALVGAIAFYRVVAAGRPEDY</sequence>
<organism evidence="7 8">
    <name type="scientific">Thermococcus kodakarensis (strain ATCC BAA-918 / JCM 12380 / KOD1)</name>
    <name type="common">Pyrococcus kodakaraensis (strain KOD1)</name>
    <dbReference type="NCBI Taxonomy" id="69014"/>
    <lineage>
        <taxon>Archaea</taxon>
        <taxon>Methanobacteriati</taxon>
        <taxon>Methanobacteriota</taxon>
        <taxon>Thermococci</taxon>
        <taxon>Thermococcales</taxon>
        <taxon>Thermococcaceae</taxon>
        <taxon>Thermococcus</taxon>
    </lineage>
</organism>
<keyword evidence="5 6" id="KW-0472">Membrane</keyword>
<dbReference type="HOGENOM" id="CLU_081190_0_0_2"/>
<dbReference type="STRING" id="69014.TK0146"/>
<feature type="transmembrane region" description="Helical" evidence="6">
    <location>
        <begin position="263"/>
        <end position="285"/>
    </location>
</feature>
<dbReference type="InParanoid" id="Q5JFH0"/>
<evidence type="ECO:0000256" key="2">
    <source>
        <dbReference type="ARBA" id="ARBA00022475"/>
    </source>
</evidence>
<feature type="transmembrane region" description="Helical" evidence="6">
    <location>
        <begin position="221"/>
        <end position="243"/>
    </location>
</feature>